<keyword evidence="1" id="KW-0732">Signal</keyword>
<organism evidence="2 3">
    <name type="scientific">Eleusine coracana subsp. coracana</name>
    <dbReference type="NCBI Taxonomy" id="191504"/>
    <lineage>
        <taxon>Eukaryota</taxon>
        <taxon>Viridiplantae</taxon>
        <taxon>Streptophyta</taxon>
        <taxon>Embryophyta</taxon>
        <taxon>Tracheophyta</taxon>
        <taxon>Spermatophyta</taxon>
        <taxon>Magnoliopsida</taxon>
        <taxon>Liliopsida</taxon>
        <taxon>Poales</taxon>
        <taxon>Poaceae</taxon>
        <taxon>PACMAD clade</taxon>
        <taxon>Chloridoideae</taxon>
        <taxon>Cynodonteae</taxon>
        <taxon>Eleusininae</taxon>
        <taxon>Eleusine</taxon>
    </lineage>
</organism>
<feature type="chain" id="PRO_5043573908" description="DUF1618 domain-containing protein" evidence="1">
    <location>
        <begin position="20"/>
        <end position="378"/>
    </location>
</feature>
<dbReference type="PANTHER" id="PTHR35546:SF59">
    <property type="entry name" value="OS01G0379400 PROTEIN"/>
    <property type="match status" value="1"/>
</dbReference>
<feature type="signal peptide" evidence="1">
    <location>
        <begin position="1"/>
        <end position="19"/>
    </location>
</feature>
<dbReference type="EMBL" id="BQKI01000334">
    <property type="protein sequence ID" value="GJN41415.1"/>
    <property type="molecule type" value="Genomic_DNA"/>
</dbReference>
<accession>A0AAV5G553</accession>
<gene>
    <name evidence="2" type="primary">gn00787</name>
    <name evidence="2" type="ORF">PR202_gn00787</name>
</gene>
<sequence>MAAARWIWCRFSFTRPCCAFSSATPVTSDAVEGGTLHRVQAFLDPPTPVLAGVACLRLSNAPTVFRFEHIPKVMDPREKTAASILTDDIVVEILSRSSQTSSDIFRFIVCNPATREWRILPDAQRKPDTFYYTIKLGFDPAMSPHFCVFNFRYDRGPANLVLDLNQVEMFSSRNSTWLVYHDLLDQNNFISVSGRPHVFLDGYLHAHTDRDVWVLEELKTPHIGRPPSNWTIELPLHREDCCADHCFRGCLGQSRGTLHYAAAEEDGRTVSVWSHDYFCPNGWTVEHRLSMSDVLGRDDFVHYEDGWIWACNYEIIAIDMERKILFLTDNMTNMLLSCNISTGKLTEIKDSTHWYFYYVACCLKLPAPDSDIYDDEDI</sequence>
<comment type="caution">
    <text evidence="2">The sequence shown here is derived from an EMBL/GenBank/DDBJ whole genome shotgun (WGS) entry which is preliminary data.</text>
</comment>
<evidence type="ECO:0000313" key="3">
    <source>
        <dbReference type="Proteomes" id="UP001054889"/>
    </source>
</evidence>
<evidence type="ECO:0008006" key="4">
    <source>
        <dbReference type="Google" id="ProtNLM"/>
    </source>
</evidence>
<evidence type="ECO:0000313" key="2">
    <source>
        <dbReference type="EMBL" id="GJN41415.1"/>
    </source>
</evidence>
<dbReference type="PANTHER" id="PTHR35546">
    <property type="entry name" value="F-BOX PROTEIN INTERACTION DOMAIN PROTEIN-RELATED"/>
    <property type="match status" value="1"/>
</dbReference>
<dbReference type="InterPro" id="IPR055290">
    <property type="entry name" value="At3g26010-like"/>
</dbReference>
<keyword evidence="3" id="KW-1185">Reference proteome</keyword>
<protein>
    <recommendedName>
        <fullName evidence="4">DUF1618 domain-containing protein</fullName>
    </recommendedName>
</protein>
<dbReference type="AlphaFoldDB" id="A0AAV5G553"/>
<evidence type="ECO:0000256" key="1">
    <source>
        <dbReference type="SAM" id="SignalP"/>
    </source>
</evidence>
<proteinExistence type="predicted"/>
<name>A0AAV5G553_ELECO</name>
<dbReference type="Proteomes" id="UP001054889">
    <property type="component" value="Unassembled WGS sequence"/>
</dbReference>
<reference evidence="2" key="2">
    <citation type="submission" date="2021-12" db="EMBL/GenBank/DDBJ databases">
        <title>Resequencing data analysis of finger millet.</title>
        <authorList>
            <person name="Hatakeyama M."/>
            <person name="Aluri S."/>
            <person name="Balachadran M.T."/>
            <person name="Sivarajan S.R."/>
            <person name="Poveda L."/>
            <person name="Shimizu-Inatsugi R."/>
            <person name="Schlapbach R."/>
            <person name="Sreeman S.M."/>
            <person name="Shimizu K.K."/>
        </authorList>
    </citation>
    <scope>NUCLEOTIDE SEQUENCE</scope>
</reference>
<reference evidence="2" key="1">
    <citation type="journal article" date="2018" name="DNA Res.">
        <title>Multiple hybrid de novo genome assembly of finger millet, an orphan allotetraploid crop.</title>
        <authorList>
            <person name="Hatakeyama M."/>
            <person name="Aluri S."/>
            <person name="Balachadran M.T."/>
            <person name="Sivarajan S.R."/>
            <person name="Patrignani A."/>
            <person name="Gruter S."/>
            <person name="Poveda L."/>
            <person name="Shimizu-Inatsugi R."/>
            <person name="Baeten J."/>
            <person name="Francoijs K.J."/>
            <person name="Nataraja K.N."/>
            <person name="Reddy Y.A.N."/>
            <person name="Phadnis S."/>
            <person name="Ravikumar R.L."/>
            <person name="Schlapbach R."/>
            <person name="Sreeman S.M."/>
            <person name="Shimizu K.K."/>
        </authorList>
    </citation>
    <scope>NUCLEOTIDE SEQUENCE</scope>
</reference>